<proteinExistence type="predicted"/>
<dbReference type="RefSeq" id="WP_171241765.1">
    <property type="nucleotide sequence ID" value="NZ_JABEPQ010000001.1"/>
</dbReference>
<name>A0A849HEJ4_9MICO</name>
<dbReference type="EMBL" id="JABEPQ010000001">
    <property type="protein sequence ID" value="NNM44631.1"/>
    <property type="molecule type" value="Genomic_DNA"/>
</dbReference>
<reference evidence="1 2" key="1">
    <citation type="submission" date="2020-04" db="EMBL/GenBank/DDBJ databases">
        <title>Knoellia sp. isolate from air conditioner.</title>
        <authorList>
            <person name="Chea S."/>
            <person name="Kim D.-U."/>
        </authorList>
    </citation>
    <scope>NUCLEOTIDE SEQUENCE [LARGE SCALE GENOMIC DNA]</scope>
    <source>
        <strain evidence="1 2">DB2414S</strain>
    </source>
</reference>
<accession>A0A849HEJ4</accession>
<gene>
    <name evidence="1" type="ORF">HJG52_01255</name>
</gene>
<comment type="caution">
    <text evidence="1">The sequence shown here is derived from an EMBL/GenBank/DDBJ whole genome shotgun (WGS) entry which is preliminary data.</text>
</comment>
<sequence length="263" mass="28143">MLPTIKVADISVGWFADGWLYKGPWPNGVPVASFTSDGALVANNLAQRCLGALTENGSIWITVEGRPTVVGRVQRLDEMETDLAVAVRNDGAAICEARCEDPTRAAAAWAIYQAVPSDRAVGRITTVAPNLGALSASSGIGEDGSWRGSCTGDLQPSESGTSAVSTPSYDVVTLASLVSNRQAATFAKPRPRDAKRLRVGDVVEVNRFATHGRGVLREISRDPLRGGGTRLFPAFWVELDDGTADWFGRGSLWFVSRRRGKLL</sequence>
<evidence type="ECO:0000313" key="2">
    <source>
        <dbReference type="Proteomes" id="UP000588586"/>
    </source>
</evidence>
<keyword evidence="2" id="KW-1185">Reference proteome</keyword>
<evidence type="ECO:0000313" key="1">
    <source>
        <dbReference type="EMBL" id="NNM44631.1"/>
    </source>
</evidence>
<protein>
    <submittedName>
        <fullName evidence="1">Uncharacterized protein</fullName>
    </submittedName>
</protein>
<dbReference type="Proteomes" id="UP000588586">
    <property type="component" value="Unassembled WGS sequence"/>
</dbReference>
<dbReference type="AlphaFoldDB" id="A0A849HEJ4"/>
<organism evidence="1 2">
    <name type="scientific">Knoellia koreensis</name>
    <dbReference type="NCBI Taxonomy" id="2730921"/>
    <lineage>
        <taxon>Bacteria</taxon>
        <taxon>Bacillati</taxon>
        <taxon>Actinomycetota</taxon>
        <taxon>Actinomycetes</taxon>
        <taxon>Micrococcales</taxon>
        <taxon>Intrasporangiaceae</taxon>
        <taxon>Knoellia</taxon>
    </lineage>
</organism>